<comment type="caution">
    <text evidence="1">The sequence shown here is derived from an EMBL/GenBank/DDBJ whole genome shotgun (WGS) entry which is preliminary data.</text>
</comment>
<sequence length="411" mass="45565">MADPLGLLRHAVAEHSLPKLLSSSDPFGPVVDDIARATHLAFPADPSVSPLPLSTQTRFVRKAGPNTTGGPIDLRAAYFCWICRDENVAQYIALCGEKDVVNLTFLERASLVTWLEGADEQSDYIVSDAGAAAATAQVVSEPKTAATTTAMPAEGAQMKAKMKVKKLVDPRLERTYARERVLFNRNTALRGIKQTDFSYVRKEAMESFMRSHNRSAPGAHQRGAPHDTSQRGASTVAAPAPSSGPSTKRRDPIILLSPSASSLLTMSNIKDFLERGTYVAAPPSSSTVNIQMINRTSNRLGQIRFVVVDSCERFKPDYWDRVVAVFTTGQAWQFKLYKWHNPHELFQKVKGFCVTFSGDPVPESVRAWNVDVVQVDKVHRFRDRETVEGLWDVLEKWMEVRGWSGRGKATM</sequence>
<evidence type="ECO:0000313" key="2">
    <source>
        <dbReference type="Proteomes" id="UP001489719"/>
    </source>
</evidence>
<keyword evidence="2" id="KW-1185">Reference proteome</keyword>
<reference evidence="2" key="1">
    <citation type="journal article" date="2024" name="Front. Bioeng. Biotechnol.">
        <title>Genome-scale model development and genomic sequencing of the oleaginous clade Lipomyces.</title>
        <authorList>
            <person name="Czajka J.J."/>
            <person name="Han Y."/>
            <person name="Kim J."/>
            <person name="Mondo S.J."/>
            <person name="Hofstad B.A."/>
            <person name="Robles A."/>
            <person name="Haridas S."/>
            <person name="Riley R."/>
            <person name="LaButti K."/>
            <person name="Pangilinan J."/>
            <person name="Andreopoulos W."/>
            <person name="Lipzen A."/>
            <person name="Yan J."/>
            <person name="Wang M."/>
            <person name="Ng V."/>
            <person name="Grigoriev I.V."/>
            <person name="Spatafora J.W."/>
            <person name="Magnuson J.K."/>
            <person name="Baker S.E."/>
            <person name="Pomraning K.R."/>
        </authorList>
    </citation>
    <scope>NUCLEOTIDE SEQUENCE [LARGE SCALE GENOMIC DNA]</scope>
    <source>
        <strain evidence="2">CBS 10300</strain>
    </source>
</reference>
<dbReference type="Proteomes" id="UP001489719">
    <property type="component" value="Unassembled WGS sequence"/>
</dbReference>
<organism evidence="1 2">
    <name type="scientific">Lipomyces orientalis</name>
    <dbReference type="NCBI Taxonomy" id="1233043"/>
    <lineage>
        <taxon>Eukaryota</taxon>
        <taxon>Fungi</taxon>
        <taxon>Dikarya</taxon>
        <taxon>Ascomycota</taxon>
        <taxon>Saccharomycotina</taxon>
        <taxon>Lipomycetes</taxon>
        <taxon>Lipomycetales</taxon>
        <taxon>Lipomycetaceae</taxon>
        <taxon>Lipomyces</taxon>
    </lineage>
</organism>
<accession>A0ACC3TPH0</accession>
<dbReference type="EMBL" id="MU970069">
    <property type="protein sequence ID" value="KAK9322915.1"/>
    <property type="molecule type" value="Genomic_DNA"/>
</dbReference>
<name>A0ACC3TPH0_9ASCO</name>
<evidence type="ECO:0000313" key="1">
    <source>
        <dbReference type="EMBL" id="KAK9322915.1"/>
    </source>
</evidence>
<gene>
    <name evidence="1" type="ORF">V1517DRAFT_322100</name>
</gene>
<protein>
    <submittedName>
        <fullName evidence="1">RNA pol II accessory factor, Cdc73 family-domain-containing protein</fullName>
    </submittedName>
</protein>
<proteinExistence type="predicted"/>